<dbReference type="InterPro" id="IPR003660">
    <property type="entry name" value="HAMP_dom"/>
</dbReference>
<dbReference type="Pfam" id="PF00672">
    <property type="entry name" value="HAMP"/>
    <property type="match status" value="1"/>
</dbReference>
<dbReference type="Gene3D" id="6.10.340.10">
    <property type="match status" value="1"/>
</dbReference>
<keyword evidence="2" id="KW-0973">c-di-GMP</keyword>
<gene>
    <name evidence="6" type="ORF">SAMN05216289_101132</name>
</gene>
<dbReference type="Proteomes" id="UP000198575">
    <property type="component" value="Unassembled WGS sequence"/>
</dbReference>
<feature type="domain" description="GGDEF" evidence="5">
    <location>
        <begin position="381"/>
        <end position="522"/>
    </location>
</feature>
<evidence type="ECO:0000259" key="4">
    <source>
        <dbReference type="PROSITE" id="PS50885"/>
    </source>
</evidence>
<dbReference type="SUPFAM" id="SSF158472">
    <property type="entry name" value="HAMP domain-like"/>
    <property type="match status" value="1"/>
</dbReference>
<evidence type="ECO:0000313" key="6">
    <source>
        <dbReference type="EMBL" id="SFM96336.1"/>
    </source>
</evidence>
<dbReference type="CDD" id="cd01949">
    <property type="entry name" value="GGDEF"/>
    <property type="match status" value="1"/>
</dbReference>
<evidence type="ECO:0000259" key="3">
    <source>
        <dbReference type="PROSITE" id="PS50883"/>
    </source>
</evidence>
<organism evidence="6 7">
    <name type="scientific">Dokdonella immobilis</name>
    <dbReference type="NCBI Taxonomy" id="578942"/>
    <lineage>
        <taxon>Bacteria</taxon>
        <taxon>Pseudomonadati</taxon>
        <taxon>Pseudomonadota</taxon>
        <taxon>Gammaproteobacteria</taxon>
        <taxon>Lysobacterales</taxon>
        <taxon>Rhodanobacteraceae</taxon>
        <taxon>Dokdonella</taxon>
    </lineage>
</organism>
<evidence type="ECO:0000313" key="7">
    <source>
        <dbReference type="Proteomes" id="UP000198575"/>
    </source>
</evidence>
<dbReference type="SMART" id="SM00304">
    <property type="entry name" value="HAMP"/>
    <property type="match status" value="1"/>
</dbReference>
<name>A0A1I4V553_9GAMM</name>
<feature type="domain" description="EAL" evidence="3">
    <location>
        <begin position="521"/>
        <end position="774"/>
    </location>
</feature>
<dbReference type="Gene3D" id="3.30.70.270">
    <property type="match status" value="1"/>
</dbReference>
<dbReference type="EMBL" id="FOVF01000001">
    <property type="protein sequence ID" value="SFM96336.1"/>
    <property type="molecule type" value="Genomic_DNA"/>
</dbReference>
<dbReference type="PANTHER" id="PTHR33121:SF71">
    <property type="entry name" value="OXYGEN SENSOR PROTEIN DOSP"/>
    <property type="match status" value="1"/>
</dbReference>
<dbReference type="STRING" id="578942.SAMN05216289_101132"/>
<accession>A0A1I4V553</accession>
<evidence type="ECO:0000256" key="1">
    <source>
        <dbReference type="ARBA" id="ARBA00012282"/>
    </source>
</evidence>
<dbReference type="NCBIfam" id="TIGR00254">
    <property type="entry name" value="GGDEF"/>
    <property type="match status" value="1"/>
</dbReference>
<dbReference type="Pfam" id="PF00563">
    <property type="entry name" value="EAL"/>
    <property type="match status" value="1"/>
</dbReference>
<dbReference type="AlphaFoldDB" id="A0A1I4V553"/>
<keyword evidence="7" id="KW-1185">Reference proteome</keyword>
<sequence length="787" mass="85928">MRSFRTRLILLLLALVGVIQFPTFVAVYFATRGNALDQADQRLDVGARVFQRLLASREAQLRDAVRVIAADFGFREAVATGDEATVQSVLFNHGARINAGFAVTLDLKGQINTSTIDLHAMPGQSPFSSLFARADREGVVSTVDRSGAEPYQIVLAPVRAPQRIGWVGMGFGMDQALAAEFKALTGLEVTFATTDATDRVHLYSTLASPLQEALASTLGPVGSASARSTTLHLLGDDYLTHVVPLGDSTGVEAILQTPEAEVLKPYAILNRQLLVISTLSFLASLVGAWLLARGVTRPVQELADAANRVERGDYLGTLANTRRDEFGQLARAFDGMQRGIAEREQRISHLAYHDALTGLPNRISIDRLLAQLLADPSARNVPFAVLMIDINRFKEINDTLGHPIGDRLLVNIGQRMRAMVRDQDVVARLGGDEFLVLLPDADKSLAGELAGAIVAAVTEPVQLDSMKLYPEISLGIALYPTHADTAEDLLRRADIAMYDSKQAQVAISFYSSGRDALHLRRLSLINDLRRATENNQLSVCYQPKMTLDDERIAHVEALVRWQHPVEGPISPDEFIPLAEHAGSIRQITRWMLRTVIRQCRAWRDLGHDIGVSINISAMDLASGDLPANVRALLDEFAIAADRVVLEVTESAVMRDSAIALDMLGRLKECGVRLAIDDFGTGYSSLSHLKRMPVDELKIDKSFVIGMADDSNDATIVRATIELGHSMGLLVVAEGVENSRSLRMLADYRCDMAQGYLISRPLPAAELTAMLVSHNAMLAFRPRTPVAP</sequence>
<dbReference type="Pfam" id="PF00990">
    <property type="entry name" value="GGDEF"/>
    <property type="match status" value="1"/>
</dbReference>
<dbReference type="InterPro" id="IPR029787">
    <property type="entry name" value="Nucleotide_cyclase"/>
</dbReference>
<dbReference type="InterPro" id="IPR001633">
    <property type="entry name" value="EAL_dom"/>
</dbReference>
<evidence type="ECO:0000259" key="5">
    <source>
        <dbReference type="PROSITE" id="PS50887"/>
    </source>
</evidence>
<dbReference type="PROSITE" id="PS50883">
    <property type="entry name" value="EAL"/>
    <property type="match status" value="1"/>
</dbReference>
<dbReference type="EC" id="3.1.4.52" evidence="1"/>
<dbReference type="PANTHER" id="PTHR33121">
    <property type="entry name" value="CYCLIC DI-GMP PHOSPHODIESTERASE PDEF"/>
    <property type="match status" value="1"/>
</dbReference>
<dbReference type="FunFam" id="3.20.20.450:FF:000001">
    <property type="entry name" value="Cyclic di-GMP phosphodiesterase yahA"/>
    <property type="match status" value="1"/>
</dbReference>
<dbReference type="Gene3D" id="3.20.20.450">
    <property type="entry name" value="EAL domain"/>
    <property type="match status" value="1"/>
</dbReference>
<dbReference type="InterPro" id="IPR050706">
    <property type="entry name" value="Cyclic-di-GMP_PDE-like"/>
</dbReference>
<dbReference type="InterPro" id="IPR029150">
    <property type="entry name" value="dCache_3"/>
</dbReference>
<dbReference type="InterPro" id="IPR043128">
    <property type="entry name" value="Rev_trsase/Diguanyl_cyclase"/>
</dbReference>
<feature type="domain" description="HAMP" evidence="4">
    <location>
        <begin position="293"/>
        <end position="345"/>
    </location>
</feature>
<dbReference type="SUPFAM" id="SSF55073">
    <property type="entry name" value="Nucleotide cyclase"/>
    <property type="match status" value="1"/>
</dbReference>
<dbReference type="InterPro" id="IPR035919">
    <property type="entry name" value="EAL_sf"/>
</dbReference>
<reference evidence="6 7" key="1">
    <citation type="submission" date="2016-10" db="EMBL/GenBank/DDBJ databases">
        <authorList>
            <person name="de Groot N.N."/>
        </authorList>
    </citation>
    <scope>NUCLEOTIDE SEQUENCE [LARGE SCALE GENOMIC DNA]</scope>
    <source>
        <strain evidence="6 7">CGMCC 1.7659</strain>
    </source>
</reference>
<proteinExistence type="predicted"/>
<dbReference type="PROSITE" id="PS50885">
    <property type="entry name" value="HAMP"/>
    <property type="match status" value="1"/>
</dbReference>
<dbReference type="SUPFAM" id="SSF141868">
    <property type="entry name" value="EAL domain-like"/>
    <property type="match status" value="1"/>
</dbReference>
<dbReference type="CDD" id="cd06225">
    <property type="entry name" value="HAMP"/>
    <property type="match status" value="1"/>
</dbReference>
<dbReference type="PROSITE" id="PS50887">
    <property type="entry name" value="GGDEF"/>
    <property type="match status" value="1"/>
</dbReference>
<dbReference type="InterPro" id="IPR000160">
    <property type="entry name" value="GGDEF_dom"/>
</dbReference>
<dbReference type="SMART" id="SM00052">
    <property type="entry name" value="EAL"/>
    <property type="match status" value="1"/>
</dbReference>
<evidence type="ECO:0000256" key="2">
    <source>
        <dbReference type="ARBA" id="ARBA00022636"/>
    </source>
</evidence>
<protein>
    <recommendedName>
        <fullName evidence="1">cyclic-guanylate-specific phosphodiesterase</fullName>
        <ecNumber evidence="1">3.1.4.52</ecNumber>
    </recommendedName>
</protein>
<dbReference type="CDD" id="cd01948">
    <property type="entry name" value="EAL"/>
    <property type="match status" value="1"/>
</dbReference>
<dbReference type="GO" id="GO:0071111">
    <property type="term" value="F:cyclic-guanylate-specific phosphodiesterase activity"/>
    <property type="evidence" value="ECO:0007669"/>
    <property type="project" value="UniProtKB-EC"/>
</dbReference>
<dbReference type="GO" id="GO:0007165">
    <property type="term" value="P:signal transduction"/>
    <property type="evidence" value="ECO:0007669"/>
    <property type="project" value="InterPro"/>
</dbReference>
<dbReference type="RefSeq" id="WP_092403954.1">
    <property type="nucleotide sequence ID" value="NZ_FOVF01000001.1"/>
</dbReference>
<dbReference type="GO" id="GO:0016020">
    <property type="term" value="C:membrane"/>
    <property type="evidence" value="ECO:0007669"/>
    <property type="project" value="InterPro"/>
</dbReference>
<dbReference type="Pfam" id="PF14827">
    <property type="entry name" value="dCache_3"/>
    <property type="match status" value="1"/>
</dbReference>
<dbReference type="SMART" id="SM00267">
    <property type="entry name" value="GGDEF"/>
    <property type="match status" value="1"/>
</dbReference>
<dbReference type="OrthoDB" id="9804951at2"/>